<dbReference type="EnsemblMetazoa" id="AMAM020397-RA">
    <property type="protein sequence ID" value="AMAM020397-PA"/>
    <property type="gene ID" value="AMAM020397"/>
</dbReference>
<dbReference type="SMART" id="SM00249">
    <property type="entry name" value="PHD"/>
    <property type="match status" value="1"/>
</dbReference>
<accession>A0A182T645</accession>
<evidence type="ECO:0000313" key="8">
    <source>
        <dbReference type="EnsemblMetazoa" id="AMAM020397-PA"/>
    </source>
</evidence>
<feature type="region of interest" description="Disordered" evidence="6">
    <location>
        <begin position="252"/>
        <end position="280"/>
    </location>
</feature>
<dbReference type="InterPro" id="IPR019786">
    <property type="entry name" value="Zinc_finger_PHD-type_CS"/>
</dbReference>
<dbReference type="SUPFAM" id="SSF57903">
    <property type="entry name" value="FYVE/PHD zinc finger"/>
    <property type="match status" value="1"/>
</dbReference>
<dbReference type="InterPro" id="IPR001965">
    <property type="entry name" value="Znf_PHD"/>
</dbReference>
<evidence type="ECO:0000256" key="5">
    <source>
        <dbReference type="ARBA" id="ARBA00023242"/>
    </source>
</evidence>
<evidence type="ECO:0000256" key="6">
    <source>
        <dbReference type="SAM" id="MobiDB-lite"/>
    </source>
</evidence>
<evidence type="ECO:0000256" key="1">
    <source>
        <dbReference type="ARBA" id="ARBA00004123"/>
    </source>
</evidence>
<dbReference type="AlphaFoldDB" id="A0A182T645"/>
<dbReference type="PANTHER" id="PTHR46174">
    <property type="entry name" value="CXXC-TYPE ZINC FINGER PROTEIN 1"/>
    <property type="match status" value="1"/>
</dbReference>
<dbReference type="GO" id="GO:0048188">
    <property type="term" value="C:Set1C/COMPASS complex"/>
    <property type="evidence" value="ECO:0007669"/>
    <property type="project" value="InterPro"/>
</dbReference>
<dbReference type="Proteomes" id="UP000075901">
    <property type="component" value="Unassembled WGS sequence"/>
</dbReference>
<feature type="domain" description="Zinc finger PHD-type" evidence="7">
    <location>
        <begin position="317"/>
        <end position="367"/>
    </location>
</feature>
<dbReference type="PROSITE" id="PS01359">
    <property type="entry name" value="ZF_PHD_1"/>
    <property type="match status" value="1"/>
</dbReference>
<sequence>MLGSPVEVRYGDGDAVVLIQTDPGDARSSDGNCGVAETPQNTPHNQGNVVGGPESSRIIIRDTHGKEGCGSITIVTPTNNLKISINTKRYDRQNGFQAAKRILASDLRNKLGELDELLKACDDDEDIQRGKSLDDRRPTTVTVQSQPTDSVNNITAASHGTTASGMESSTNVPGACSLHYLQEHLSLYEDVLVRITNDNELFYLGTVIDLEPNHGCLVRFEDATKRRFAHTSITRCSRSQRLLECSSTLDPVEFSDPRPQQQPVQQSIEHDAERSSPTRTIRFPPEFSSLVCITQLPYDLKTLQWDANHRVNKTGNYCYCGNDGDWTREMMQCRRCEQWFHGRCIRSLQFPIFHGDTFYVFICSICNHGHEFVRRLVLSAVNLVHLVLYNLIMRNGLRFYGLRTAIIPYIEDNQRTLQLSDQFMKLSTQERTDLVMQTLKNNKDRFLNGKEFTLSPQLWTLRQPVPPAAESITIPIATAEIVTESILQQKLDVTEHFRFLPRVYHEKNYFMDGATRERMLGLGYANHPESIADPRIESVIDASAQSATANMQLQSTSNCSASASPLPQTNGSNGLVGARRRKRCGIRPTPVTKPMPYDGLGALIPLPANFNGPNHPFYEEESSSASSGNYKARYHCRKIGSMKRRAFEMNQRYMSNAKRRKLGHSGAS</sequence>
<proteinExistence type="predicted"/>
<keyword evidence="5" id="KW-0539">Nucleus</keyword>
<keyword evidence="3" id="KW-0863">Zinc-finger</keyword>
<keyword evidence="9" id="KW-1185">Reference proteome</keyword>
<dbReference type="InterPro" id="IPR011011">
    <property type="entry name" value="Znf_FYVE_PHD"/>
</dbReference>
<dbReference type="PANTHER" id="PTHR46174:SF1">
    <property type="entry name" value="CXXC-TYPE ZINC FINGER PROTEIN 1"/>
    <property type="match status" value="1"/>
</dbReference>
<evidence type="ECO:0000256" key="3">
    <source>
        <dbReference type="ARBA" id="ARBA00022771"/>
    </source>
</evidence>
<evidence type="ECO:0000313" key="9">
    <source>
        <dbReference type="Proteomes" id="UP000075901"/>
    </source>
</evidence>
<comment type="subcellular location">
    <subcellularLocation>
        <location evidence="1">Nucleus</location>
    </subcellularLocation>
</comment>
<dbReference type="InterPro" id="IPR037869">
    <property type="entry name" value="Spp1/CFP1"/>
</dbReference>
<protein>
    <recommendedName>
        <fullName evidence="7">Zinc finger PHD-type domain-containing protein</fullName>
    </recommendedName>
</protein>
<keyword evidence="2" id="KW-0479">Metal-binding</keyword>
<dbReference type="VEuPathDB" id="VectorBase:AMAM020397"/>
<dbReference type="Gene3D" id="2.30.30.140">
    <property type="match status" value="1"/>
</dbReference>
<evidence type="ECO:0000259" key="7">
    <source>
        <dbReference type="SMART" id="SM00249"/>
    </source>
</evidence>
<reference evidence="8" key="2">
    <citation type="submission" date="2020-05" db="UniProtKB">
        <authorList>
            <consortium name="EnsemblMetazoa"/>
        </authorList>
    </citation>
    <scope>IDENTIFICATION</scope>
    <source>
        <strain evidence="8">maculatus3</strain>
    </source>
</reference>
<evidence type="ECO:0000256" key="2">
    <source>
        <dbReference type="ARBA" id="ARBA00022723"/>
    </source>
</evidence>
<feature type="compositionally biased region" description="Polar residues" evidence="6">
    <location>
        <begin position="258"/>
        <end position="267"/>
    </location>
</feature>
<reference evidence="9" key="1">
    <citation type="submission" date="2013-09" db="EMBL/GenBank/DDBJ databases">
        <title>The Genome Sequence of Anopheles maculatus species B.</title>
        <authorList>
            <consortium name="The Broad Institute Genomics Platform"/>
            <person name="Neafsey D.E."/>
            <person name="Besansky N."/>
            <person name="Howell P."/>
            <person name="Walton C."/>
            <person name="Young S.K."/>
            <person name="Zeng Q."/>
            <person name="Gargeya S."/>
            <person name="Fitzgerald M."/>
            <person name="Haas B."/>
            <person name="Abouelleil A."/>
            <person name="Allen A.W."/>
            <person name="Alvarado L."/>
            <person name="Arachchi H.M."/>
            <person name="Berlin A.M."/>
            <person name="Chapman S.B."/>
            <person name="Gainer-Dewar J."/>
            <person name="Goldberg J."/>
            <person name="Griggs A."/>
            <person name="Gujja S."/>
            <person name="Hansen M."/>
            <person name="Howarth C."/>
            <person name="Imamovic A."/>
            <person name="Ireland A."/>
            <person name="Larimer J."/>
            <person name="McCowan C."/>
            <person name="Murphy C."/>
            <person name="Pearson M."/>
            <person name="Poon T.W."/>
            <person name="Priest M."/>
            <person name="Roberts A."/>
            <person name="Saif S."/>
            <person name="Shea T."/>
            <person name="Sisk P."/>
            <person name="Sykes S."/>
            <person name="Wortman J."/>
            <person name="Nusbaum C."/>
            <person name="Birren B."/>
        </authorList>
    </citation>
    <scope>NUCLEOTIDE SEQUENCE [LARGE SCALE GENOMIC DNA]</scope>
    <source>
        <strain evidence="9">maculatus3</strain>
    </source>
</reference>
<name>A0A182T645_9DIPT</name>
<evidence type="ECO:0000256" key="4">
    <source>
        <dbReference type="ARBA" id="ARBA00022833"/>
    </source>
</evidence>
<organism evidence="8 9">
    <name type="scientific">Anopheles maculatus</name>
    <dbReference type="NCBI Taxonomy" id="74869"/>
    <lineage>
        <taxon>Eukaryota</taxon>
        <taxon>Metazoa</taxon>
        <taxon>Ecdysozoa</taxon>
        <taxon>Arthropoda</taxon>
        <taxon>Hexapoda</taxon>
        <taxon>Insecta</taxon>
        <taxon>Pterygota</taxon>
        <taxon>Neoptera</taxon>
        <taxon>Endopterygota</taxon>
        <taxon>Diptera</taxon>
        <taxon>Nematocera</taxon>
        <taxon>Culicoidea</taxon>
        <taxon>Culicidae</taxon>
        <taxon>Anophelinae</taxon>
        <taxon>Anopheles</taxon>
        <taxon>Anopheles maculatus group</taxon>
    </lineage>
</organism>
<keyword evidence="4" id="KW-0862">Zinc</keyword>
<dbReference type="GO" id="GO:0045893">
    <property type="term" value="P:positive regulation of DNA-templated transcription"/>
    <property type="evidence" value="ECO:0007669"/>
    <property type="project" value="TreeGrafter"/>
</dbReference>
<dbReference type="Gene3D" id="3.90.980.20">
    <property type="match status" value="1"/>
</dbReference>
<dbReference type="GO" id="GO:0008270">
    <property type="term" value="F:zinc ion binding"/>
    <property type="evidence" value="ECO:0007669"/>
    <property type="project" value="UniProtKB-KW"/>
</dbReference>